<name>A0A518HQM0_9BACT</name>
<protein>
    <recommendedName>
        <fullName evidence="3">S-layer family protein</fullName>
    </recommendedName>
</protein>
<gene>
    <name evidence="1" type="ORF">Enr13x_30070</name>
</gene>
<dbReference type="AlphaFoldDB" id="A0A518HQM0"/>
<organism evidence="1 2">
    <name type="scientific">Stieleria neptunia</name>
    <dbReference type="NCBI Taxonomy" id="2527979"/>
    <lineage>
        <taxon>Bacteria</taxon>
        <taxon>Pseudomonadati</taxon>
        <taxon>Planctomycetota</taxon>
        <taxon>Planctomycetia</taxon>
        <taxon>Pirellulales</taxon>
        <taxon>Pirellulaceae</taxon>
        <taxon>Stieleria</taxon>
    </lineage>
</organism>
<dbReference type="EMBL" id="CP037423">
    <property type="protein sequence ID" value="QDV43153.1"/>
    <property type="molecule type" value="Genomic_DNA"/>
</dbReference>
<evidence type="ECO:0000313" key="2">
    <source>
        <dbReference type="Proteomes" id="UP000319004"/>
    </source>
</evidence>
<dbReference type="KEGG" id="snep:Enr13x_30070"/>
<reference evidence="1 2" key="1">
    <citation type="submission" date="2019-03" db="EMBL/GenBank/DDBJ databases">
        <title>Deep-cultivation of Planctomycetes and their phenomic and genomic characterization uncovers novel biology.</title>
        <authorList>
            <person name="Wiegand S."/>
            <person name="Jogler M."/>
            <person name="Boedeker C."/>
            <person name="Pinto D."/>
            <person name="Vollmers J."/>
            <person name="Rivas-Marin E."/>
            <person name="Kohn T."/>
            <person name="Peeters S.H."/>
            <person name="Heuer A."/>
            <person name="Rast P."/>
            <person name="Oberbeckmann S."/>
            <person name="Bunk B."/>
            <person name="Jeske O."/>
            <person name="Meyerdierks A."/>
            <person name="Storesund J.E."/>
            <person name="Kallscheuer N."/>
            <person name="Luecker S."/>
            <person name="Lage O.M."/>
            <person name="Pohl T."/>
            <person name="Merkel B.J."/>
            <person name="Hornburger P."/>
            <person name="Mueller R.-W."/>
            <person name="Bruemmer F."/>
            <person name="Labrenz M."/>
            <person name="Spormann A.M."/>
            <person name="Op den Camp H."/>
            <person name="Overmann J."/>
            <person name="Amann R."/>
            <person name="Jetten M.S.M."/>
            <person name="Mascher T."/>
            <person name="Medema M.H."/>
            <person name="Devos D.P."/>
            <person name="Kaster A.-K."/>
            <person name="Ovreas L."/>
            <person name="Rohde M."/>
            <person name="Galperin M.Y."/>
            <person name="Jogler C."/>
        </authorList>
    </citation>
    <scope>NUCLEOTIDE SEQUENCE [LARGE SCALE GENOMIC DNA]</scope>
    <source>
        <strain evidence="1 2">Enr13</strain>
    </source>
</reference>
<proteinExistence type="predicted"/>
<evidence type="ECO:0008006" key="3">
    <source>
        <dbReference type="Google" id="ProtNLM"/>
    </source>
</evidence>
<dbReference type="Proteomes" id="UP000319004">
    <property type="component" value="Chromosome"/>
</dbReference>
<evidence type="ECO:0000313" key="1">
    <source>
        <dbReference type="EMBL" id="QDV43153.1"/>
    </source>
</evidence>
<sequence length="997" mass="99606">MLHESLENRNLLAASIFLANNGFLRVIGDSTAADQIAVSFNAAENQYTISNDAPISVVAFNGASDVDGNSGDNSATLDVDDFTVAMNRLRFELRGGNDSVEVNGFSLNGEGIQVVDGAGTDSVDINAPIGTGANPAAFAIIDAESLETGSDIFTGVLGINISAPTTLSGDTGLNSTGTISLNDTVDGGWDVSVDGTQVTVSADIGGTTPVAGFTANATSTQVAIGSLGTPVMVNATGNVSLTGVTNANVSGDLTAGGNLSLASASNRLTSAGSIVLASGGTIDLDGPVAGNGGTPNLRLTTPTGAIDANDAISNIAALEINDGAMGVGADTVTLGGAITAESIDIRATTQVNSDTVESSVGGIAIHSPQINLNQGGPGAVRVAGPTTIVLDGSVDASGRDLNIEEGTSLDVSGIITAAQLQIASTAPFATVSLQGGANTTGFSITGTAISVGGDISSSVDNGSFQGPVTVVNDVAISSADILFLDSDINSDAGNRTLELSAENQLSMLGGAEVGTGTPFGNVNLGAGGDLTLNAVTAQDTATIRGGRISATDTIMADIVELLPFVPTEDLEVYNQSSAPGTAVNAIDLSILGTVAPASELRIGNGDTGTVTFFNDNSTQTTLDLSSIPLTTATADNISVQEKINAGANDLTMRAGATLAWTGLGSVTAAGTLTIEQTDISGNLVVNGPMRDIGDAVVWSPGLDVVVDGNGGNVEFTSEVGGDTLGSLTVSDTNLLSLNHPTSASFTNGIDITAVGVNVNGGLVSRLGDVTIDGDLNQTGPTELVAGNGQSVEIDGNVNGGGERVRVRSFVRTAGLDTVTLGNITNASDVLLSQSPATTANLGGADVTGGISVRAATINTQGVFTAQDGNLHFLGNLVLAGNTALNHESATNNVFIVQGTIDGAFDLDVDSLNAQFSMTGEVGGTTALANLIIETTNAGANTFQPITVVGNFEWTAGGRIIIRADITAGTMIDITSTGGTVQLRNGATLNAPIVNVTP</sequence>
<keyword evidence="2" id="KW-1185">Reference proteome</keyword>
<accession>A0A518HQM0</accession>